<sequence length="159" mass="14845">MPAWAKAASTLAIASLRLGTAWSHFALPDRIAAGLAGSVTSSTSDGSPGLATRGGRLALDGAGAAGGTAGVPGGSAFSGAGGVGAWFAPGPGPGAVVVGSGVVWAGEGVAAGGAAVDGTGAGAGAWARTEAPQARDAARPIAIVGRRVFITGGTLRSLA</sequence>
<proteinExistence type="predicted"/>
<dbReference type="EMBL" id="AP014704">
    <property type="protein sequence ID" value="BAQ44762.1"/>
    <property type="molecule type" value="Genomic_DNA"/>
</dbReference>
<accession>A0A0C6FD88</accession>
<dbReference type="Proteomes" id="UP000061432">
    <property type="component" value="Chromosome"/>
</dbReference>
<evidence type="ECO:0000313" key="1">
    <source>
        <dbReference type="EMBL" id="BAQ44762.1"/>
    </source>
</evidence>
<evidence type="ECO:0000313" key="2">
    <source>
        <dbReference type="Proteomes" id="UP000061432"/>
    </source>
</evidence>
<dbReference type="AlphaFoldDB" id="A0A0C6FD88"/>
<reference evidence="1 2" key="1">
    <citation type="journal article" date="2015" name="Genome Announc.">
        <title>Complete Genome Sequence of Methylobacterium aquaticum Strain 22A, Isolated from Racomitrium japonicum Moss.</title>
        <authorList>
            <person name="Tani A."/>
            <person name="Ogura Y."/>
            <person name="Hayashi T."/>
            <person name="Kimbara K."/>
        </authorList>
    </citation>
    <scope>NUCLEOTIDE SEQUENCE [LARGE SCALE GENOMIC DNA]</scope>
    <source>
        <strain evidence="1 2">MA-22A</strain>
    </source>
</reference>
<name>A0A0C6FD88_9HYPH</name>
<reference evidence="2" key="2">
    <citation type="submission" date="2015-01" db="EMBL/GenBank/DDBJ databases">
        <title>Complete genome sequence of Methylobacterium aquaticum strain 22A.</title>
        <authorList>
            <person name="Tani A."/>
            <person name="Ogura Y."/>
            <person name="Hayashi T."/>
        </authorList>
    </citation>
    <scope>NUCLEOTIDE SEQUENCE [LARGE SCALE GENOMIC DNA]</scope>
    <source>
        <strain evidence="2">MA-22A</strain>
    </source>
</reference>
<dbReference type="KEGG" id="maqu:Maq22A_c07130"/>
<dbReference type="STRING" id="270351.Maq22A_c07130"/>
<organism evidence="1 2">
    <name type="scientific">Methylobacterium aquaticum</name>
    <dbReference type="NCBI Taxonomy" id="270351"/>
    <lineage>
        <taxon>Bacteria</taxon>
        <taxon>Pseudomonadati</taxon>
        <taxon>Pseudomonadota</taxon>
        <taxon>Alphaproteobacteria</taxon>
        <taxon>Hyphomicrobiales</taxon>
        <taxon>Methylobacteriaceae</taxon>
        <taxon>Methylobacterium</taxon>
    </lineage>
</organism>
<protein>
    <submittedName>
        <fullName evidence="1">Uncharacterized protein</fullName>
    </submittedName>
</protein>
<gene>
    <name evidence="1" type="primary">pulD</name>
    <name evidence="1" type="ORF">Maq22A_c07130</name>
</gene>